<name>A0A1D3TXW1_9FIRM</name>
<keyword evidence="3 7" id="KW-0378">Hydrolase</keyword>
<evidence type="ECO:0000256" key="1">
    <source>
        <dbReference type="ARBA" id="ARBA00007074"/>
    </source>
</evidence>
<protein>
    <submittedName>
        <fullName evidence="7">Cell wall-associated hydrolase, NlpC family</fullName>
    </submittedName>
</protein>
<evidence type="ECO:0000256" key="2">
    <source>
        <dbReference type="ARBA" id="ARBA00022670"/>
    </source>
</evidence>
<dbReference type="PANTHER" id="PTHR47053:SF1">
    <property type="entry name" value="MUREIN DD-ENDOPEPTIDASE MEPH-RELATED"/>
    <property type="match status" value="1"/>
</dbReference>
<keyword evidence="4" id="KW-0788">Thiol protease</keyword>
<dbReference type="InterPro" id="IPR025282">
    <property type="entry name" value="DUF4214"/>
</dbReference>
<dbReference type="RefSeq" id="WP_169823763.1">
    <property type="nucleotide sequence ID" value="NZ_FMKA01000035.1"/>
</dbReference>
<dbReference type="AlphaFoldDB" id="A0A1D3TXW1"/>
<feature type="domain" description="NlpC/P60" evidence="6">
    <location>
        <begin position="147"/>
        <end position="270"/>
    </location>
</feature>
<accession>A0A1D3TXW1</accession>
<evidence type="ECO:0000256" key="3">
    <source>
        <dbReference type="ARBA" id="ARBA00022801"/>
    </source>
</evidence>
<dbReference type="Proteomes" id="UP000199315">
    <property type="component" value="Unassembled WGS sequence"/>
</dbReference>
<keyword evidence="8" id="KW-1185">Reference proteome</keyword>
<dbReference type="STRING" id="1619234.SAMN05421730_103535"/>
<feature type="chain" id="PRO_5008921895" evidence="5">
    <location>
        <begin position="31"/>
        <end position="515"/>
    </location>
</feature>
<feature type="signal peptide" evidence="5">
    <location>
        <begin position="1"/>
        <end position="30"/>
    </location>
</feature>
<dbReference type="InterPro" id="IPR051202">
    <property type="entry name" value="Peptidase_C40"/>
</dbReference>
<dbReference type="InterPro" id="IPR038765">
    <property type="entry name" value="Papain-like_cys_pep_sf"/>
</dbReference>
<evidence type="ECO:0000259" key="6">
    <source>
        <dbReference type="PROSITE" id="PS51935"/>
    </source>
</evidence>
<dbReference type="GO" id="GO:0008234">
    <property type="term" value="F:cysteine-type peptidase activity"/>
    <property type="evidence" value="ECO:0007669"/>
    <property type="project" value="UniProtKB-KW"/>
</dbReference>
<dbReference type="EMBL" id="FMKA01000035">
    <property type="protein sequence ID" value="SCP99240.1"/>
    <property type="molecule type" value="Genomic_DNA"/>
</dbReference>
<reference evidence="7 8" key="1">
    <citation type="submission" date="2016-09" db="EMBL/GenBank/DDBJ databases">
        <authorList>
            <person name="Capua I."/>
            <person name="De Benedictis P."/>
            <person name="Joannis T."/>
            <person name="Lombin L.H."/>
            <person name="Cattoli G."/>
        </authorList>
    </citation>
    <scope>NUCLEOTIDE SEQUENCE [LARGE SCALE GENOMIC DNA]</scope>
    <source>
        <strain evidence="7 8">GluBS11</strain>
    </source>
</reference>
<dbReference type="GO" id="GO:0006508">
    <property type="term" value="P:proteolysis"/>
    <property type="evidence" value="ECO:0007669"/>
    <property type="project" value="UniProtKB-KW"/>
</dbReference>
<dbReference type="Pfam" id="PF13946">
    <property type="entry name" value="DUF4214"/>
    <property type="match status" value="3"/>
</dbReference>
<evidence type="ECO:0000256" key="4">
    <source>
        <dbReference type="ARBA" id="ARBA00022807"/>
    </source>
</evidence>
<keyword evidence="5" id="KW-0732">Signal</keyword>
<evidence type="ECO:0000313" key="7">
    <source>
        <dbReference type="EMBL" id="SCP99240.1"/>
    </source>
</evidence>
<dbReference type="SUPFAM" id="SSF54001">
    <property type="entry name" value="Cysteine proteinases"/>
    <property type="match status" value="1"/>
</dbReference>
<dbReference type="Gene3D" id="1.10.3130.20">
    <property type="entry name" value="Phycobilisome linker domain"/>
    <property type="match status" value="2"/>
</dbReference>
<organism evidence="7 8">
    <name type="scientific">Anaerobium acetethylicum</name>
    <dbReference type="NCBI Taxonomy" id="1619234"/>
    <lineage>
        <taxon>Bacteria</taxon>
        <taxon>Bacillati</taxon>
        <taxon>Bacillota</taxon>
        <taxon>Clostridia</taxon>
        <taxon>Lachnospirales</taxon>
        <taxon>Lachnospiraceae</taxon>
        <taxon>Anaerobium</taxon>
    </lineage>
</organism>
<evidence type="ECO:0000256" key="5">
    <source>
        <dbReference type="SAM" id="SignalP"/>
    </source>
</evidence>
<gene>
    <name evidence="7" type="ORF">SAMN05421730_103535</name>
</gene>
<dbReference type="Gene3D" id="3.90.1720.10">
    <property type="entry name" value="endopeptidase domain like (from Nostoc punctiforme)"/>
    <property type="match status" value="1"/>
</dbReference>
<sequence>MGIGKTIKRTLSGMLFIVVLLTMVPGTSFAAGGSLSAPTAVKEFEYDSTGKAAVGKVQFTFQANADGTYQYKITDESHVGLTNTGEWITVTSVALRSSSVLILYAGHNVTIQARAVDSTGAVGETAVCSITELSSETDAFLSSGAITADQRMLITYAMNEAGKPYVYAAGGPDAYDCSGFVQAVYKKMGITIPRVSGSQATAGTEAEPDSLQPGDILCFASTVGGTSVSHVGIYLGYDKFIHAPRTGDAVRIATLEGSYRSRLVTARRFLASNEIGAFVSRMYELALGRTAGTDEINYYVNLLSNRSITGADVSYGFLFSPEFINRALDNEAYVKVLYQTMMNREADAGGLDHWIGLLNGGVSREYVFQSFVMSAEYTGICDSYGIDRGDKILTDARSQNPGLTMFVSRMYTEALGREAETAGLEYYADALLNGRVTPVQAAQNFIFSPEFENKNLSDEAYVKILYRTFMGRDYDQGGLDYHLDRMANGTGRADILYGFAYSPEFQGIIASFGLK</sequence>
<dbReference type="PROSITE" id="PS51935">
    <property type="entry name" value="NLPC_P60"/>
    <property type="match status" value="1"/>
</dbReference>
<dbReference type="InterPro" id="IPR000064">
    <property type="entry name" value="NLP_P60_dom"/>
</dbReference>
<dbReference type="InterPro" id="IPR038255">
    <property type="entry name" value="PBS_linker_sf"/>
</dbReference>
<comment type="similarity">
    <text evidence="1">Belongs to the peptidase C40 family.</text>
</comment>
<evidence type="ECO:0000313" key="8">
    <source>
        <dbReference type="Proteomes" id="UP000199315"/>
    </source>
</evidence>
<keyword evidence="2" id="KW-0645">Protease</keyword>
<dbReference type="Pfam" id="PF00877">
    <property type="entry name" value="NLPC_P60"/>
    <property type="match status" value="1"/>
</dbReference>
<proteinExistence type="inferred from homology"/>
<dbReference type="PANTHER" id="PTHR47053">
    <property type="entry name" value="MUREIN DD-ENDOPEPTIDASE MEPH-RELATED"/>
    <property type="match status" value="1"/>
</dbReference>